<feature type="signal peptide" evidence="1">
    <location>
        <begin position="1"/>
        <end position="23"/>
    </location>
</feature>
<dbReference type="Proteomes" id="UP001055580">
    <property type="component" value="Chromosome"/>
</dbReference>
<evidence type="ECO:0000313" key="3">
    <source>
        <dbReference type="EMBL" id="URW74997.1"/>
    </source>
</evidence>
<evidence type="ECO:0000259" key="2">
    <source>
        <dbReference type="Pfam" id="PF06904"/>
    </source>
</evidence>
<keyword evidence="4" id="KW-1185">Reference proteome</keyword>
<name>A0ABY4TU78_9SPHN</name>
<evidence type="ECO:0000256" key="1">
    <source>
        <dbReference type="SAM" id="SignalP"/>
    </source>
</evidence>
<dbReference type="InterPro" id="IPR009683">
    <property type="entry name" value="Extensin-like_C"/>
</dbReference>
<evidence type="ECO:0000313" key="4">
    <source>
        <dbReference type="Proteomes" id="UP001055580"/>
    </source>
</evidence>
<feature type="domain" description="Extensin-like C-terminal" evidence="2">
    <location>
        <begin position="52"/>
        <end position="226"/>
    </location>
</feature>
<proteinExistence type="predicted"/>
<sequence>MRWGTWARTGAAIGIALSLAACGSGPTRTDLPTRPRNSPPIVLTQPPSRATQACYADLLQQSVRYSALPDRDYGGGCLLTGTLQLIDYGVPTTNLRAMACPLARTFVAWVRYGVVPSGREILGSPVVRVESMGTYACRNTVGTRTINRLSEHAVGNAVDVSAFVLEDGRRITIERDWRNPDPAVQDFLQTVRRSACKRFGTVLSPDYNAAHYNHLHLDLGRGGLCR</sequence>
<accession>A0ABY4TU78</accession>
<gene>
    <name evidence="3" type="ORF">M9980_10540</name>
</gene>
<feature type="chain" id="PRO_5045228484" evidence="1">
    <location>
        <begin position="24"/>
        <end position="226"/>
    </location>
</feature>
<organism evidence="3 4">
    <name type="scientific">Sphingomonas donggukensis</name>
    <dbReference type="NCBI Taxonomy" id="2949093"/>
    <lineage>
        <taxon>Bacteria</taxon>
        <taxon>Pseudomonadati</taxon>
        <taxon>Pseudomonadota</taxon>
        <taxon>Alphaproteobacteria</taxon>
        <taxon>Sphingomonadales</taxon>
        <taxon>Sphingomonadaceae</taxon>
        <taxon>Sphingomonas</taxon>
    </lineage>
</organism>
<dbReference type="PROSITE" id="PS51257">
    <property type="entry name" value="PROKAR_LIPOPROTEIN"/>
    <property type="match status" value="1"/>
</dbReference>
<protein>
    <submittedName>
        <fullName evidence="3">Extensin family protein</fullName>
    </submittedName>
</protein>
<reference evidence="3" key="1">
    <citation type="submission" date="2022-05" db="EMBL/GenBank/DDBJ databases">
        <title>Sphingomonas sp. strain RMG20 Genome sequencing and assembly.</title>
        <authorList>
            <person name="Kim I."/>
        </authorList>
    </citation>
    <scope>NUCLEOTIDE SEQUENCE</scope>
    <source>
        <strain evidence="3">RMG20</strain>
    </source>
</reference>
<dbReference type="Pfam" id="PF06904">
    <property type="entry name" value="Extensin-like_C"/>
    <property type="match status" value="1"/>
</dbReference>
<dbReference type="RefSeq" id="WP_250750388.1">
    <property type="nucleotide sequence ID" value="NZ_CP098401.1"/>
</dbReference>
<dbReference type="EMBL" id="CP098401">
    <property type="protein sequence ID" value="URW74997.1"/>
    <property type="molecule type" value="Genomic_DNA"/>
</dbReference>
<keyword evidence="1" id="KW-0732">Signal</keyword>